<sequence length="116" mass="13021">MWLLPFQAWQPLVRRMTQIPTKLQQTEQDCVKKVVWAVTVASWYMPGAKCLARSLTTQVLLAQQGHRTDLCIGVTKGKEGQLKAHAWVESQGQIVIGALKDLSHYTQLLPLKGGRL</sequence>
<name>A0ABV4XTW1_9CYAN</name>
<dbReference type="RefSeq" id="WP_413264854.1">
    <property type="nucleotide sequence ID" value="NZ_JBHFNR010000145.1"/>
</dbReference>
<organism evidence="2 3">
    <name type="scientific">Floridaenema flaviceps BLCC-F50</name>
    <dbReference type="NCBI Taxonomy" id="3153642"/>
    <lineage>
        <taxon>Bacteria</taxon>
        <taxon>Bacillati</taxon>
        <taxon>Cyanobacteriota</taxon>
        <taxon>Cyanophyceae</taxon>
        <taxon>Oscillatoriophycideae</taxon>
        <taxon>Aerosakkonematales</taxon>
        <taxon>Aerosakkonemataceae</taxon>
        <taxon>Floridanema</taxon>
        <taxon>Floridanema flaviceps</taxon>
    </lineage>
</organism>
<gene>
    <name evidence="2" type="ORF">ACE1CI_19565</name>
</gene>
<feature type="domain" description="Microcin J25-processing protein McjB C-terminal" evidence="1">
    <location>
        <begin position="3"/>
        <end position="109"/>
    </location>
</feature>
<dbReference type="Proteomes" id="UP001576784">
    <property type="component" value="Unassembled WGS sequence"/>
</dbReference>
<dbReference type="Pfam" id="PF13471">
    <property type="entry name" value="Transglut_core3"/>
    <property type="match status" value="1"/>
</dbReference>
<accession>A0ABV4XTW1</accession>
<reference evidence="2 3" key="1">
    <citation type="submission" date="2024-09" db="EMBL/GenBank/DDBJ databases">
        <title>Floridaenema gen nov. (Aerosakkonemataceae, Aerosakkonematales ord. nov., Cyanobacteria) from benthic tropical and subtropical fresh waters, with the description of four new species.</title>
        <authorList>
            <person name="Moretto J.A."/>
            <person name="Berthold D.E."/>
            <person name="Lefler F.W."/>
            <person name="Huang I.-S."/>
            <person name="Laughinghouse H. IV."/>
        </authorList>
    </citation>
    <scope>NUCLEOTIDE SEQUENCE [LARGE SCALE GENOMIC DNA]</scope>
    <source>
        <strain evidence="2 3">BLCC-F50</strain>
    </source>
</reference>
<proteinExistence type="predicted"/>
<keyword evidence="3" id="KW-1185">Reference proteome</keyword>
<evidence type="ECO:0000313" key="3">
    <source>
        <dbReference type="Proteomes" id="UP001576784"/>
    </source>
</evidence>
<evidence type="ECO:0000313" key="2">
    <source>
        <dbReference type="EMBL" id="MFB2895111.1"/>
    </source>
</evidence>
<dbReference type="InterPro" id="IPR032708">
    <property type="entry name" value="McjB_C"/>
</dbReference>
<evidence type="ECO:0000259" key="1">
    <source>
        <dbReference type="Pfam" id="PF13471"/>
    </source>
</evidence>
<dbReference type="NCBIfam" id="NF033537">
    <property type="entry name" value="lasso_biosyn_B2"/>
    <property type="match status" value="1"/>
</dbReference>
<dbReference type="InterPro" id="IPR053521">
    <property type="entry name" value="McjB-like"/>
</dbReference>
<comment type="caution">
    <text evidence="2">The sequence shown here is derived from an EMBL/GenBank/DDBJ whole genome shotgun (WGS) entry which is preliminary data.</text>
</comment>
<protein>
    <submittedName>
        <fullName evidence="2">Lasso peptide biosynthesis B2 protein</fullName>
    </submittedName>
</protein>
<dbReference type="EMBL" id="JBHFNR010000145">
    <property type="protein sequence ID" value="MFB2895111.1"/>
    <property type="molecule type" value="Genomic_DNA"/>
</dbReference>